<proteinExistence type="predicted"/>
<keyword evidence="2" id="KW-1185">Reference proteome</keyword>
<gene>
    <name evidence="1" type="ORF">LQE99_07025</name>
</gene>
<comment type="caution">
    <text evidence="1">The sequence shown here is derived from an EMBL/GenBank/DDBJ whole genome shotgun (WGS) entry which is preliminary data.</text>
</comment>
<dbReference type="RefSeq" id="WP_233509531.1">
    <property type="nucleotide sequence ID" value="NZ_JAKVPQ010000004.1"/>
</dbReference>
<evidence type="ECO:0008006" key="3">
    <source>
        <dbReference type="Google" id="ProtNLM"/>
    </source>
</evidence>
<dbReference type="EMBL" id="JAKVPQ010000004">
    <property type="protein sequence ID" value="MCH4284882.1"/>
    <property type="molecule type" value="Genomic_DNA"/>
</dbReference>
<accession>A0ABS9R5G4</accession>
<reference evidence="1 2" key="1">
    <citation type="submission" date="2022-02" db="EMBL/GenBank/DDBJ databases">
        <title>Genome of Erysipelotrichaceae sp. nov. NSJ-176 isolated from human feces.</title>
        <authorList>
            <person name="Abdugheni R."/>
        </authorList>
    </citation>
    <scope>NUCLEOTIDE SEQUENCE [LARGE SCALE GENOMIC DNA]</scope>
    <source>
        <strain evidence="1 2">NSJ-176</strain>
    </source>
</reference>
<organism evidence="1 2">
    <name type="scientific">Amedibacillus hominis</name>
    <dbReference type="NCBI Taxonomy" id="2897776"/>
    <lineage>
        <taxon>Bacteria</taxon>
        <taxon>Bacillati</taxon>
        <taxon>Bacillota</taxon>
        <taxon>Erysipelotrichia</taxon>
        <taxon>Erysipelotrichales</taxon>
        <taxon>Erysipelotrichaceae</taxon>
        <taxon>Amedibacillus</taxon>
    </lineage>
</organism>
<protein>
    <recommendedName>
        <fullName evidence="3">Phage protein</fullName>
    </recommendedName>
</protein>
<evidence type="ECO:0000313" key="2">
    <source>
        <dbReference type="Proteomes" id="UP001202402"/>
    </source>
</evidence>
<evidence type="ECO:0000313" key="1">
    <source>
        <dbReference type="EMBL" id="MCH4284882.1"/>
    </source>
</evidence>
<name>A0ABS9R5G4_9FIRM</name>
<dbReference type="Proteomes" id="UP001202402">
    <property type="component" value="Unassembled WGS sequence"/>
</dbReference>
<sequence>MQFLNLNEEEVLAAAKQAYPQNYIEYDHTDFYVRDIAKGTIHIDDVDYPLYVSTNYVYEDHVINGNDTRFKSKLSVITLKKDAYDVVYDSFGKYFVAYKEDTIKFVPYEDFYDMLKDHIHVEKEKSES</sequence>